<dbReference type="AlphaFoldDB" id="A0A7Z9A1X2"/>
<dbReference type="SUPFAM" id="SSF64376">
    <property type="entry name" value="YlxR-like"/>
    <property type="match status" value="1"/>
</dbReference>
<dbReference type="PANTHER" id="PTHR34215:SF1">
    <property type="entry name" value="YLXR DOMAIN-CONTAINING PROTEIN"/>
    <property type="match status" value="1"/>
</dbReference>
<evidence type="ECO:0000313" key="3">
    <source>
        <dbReference type="Proteomes" id="UP000282386"/>
    </source>
</evidence>
<protein>
    <submittedName>
        <fullName evidence="2">Protein of uncharacterized function (DUF448)</fullName>
    </submittedName>
</protein>
<gene>
    <name evidence="2" type="ORF">NCTC10207_00648</name>
</gene>
<dbReference type="Pfam" id="PF04296">
    <property type="entry name" value="YlxR"/>
    <property type="match status" value="1"/>
</dbReference>
<dbReference type="InterPro" id="IPR007393">
    <property type="entry name" value="YlxR_dom"/>
</dbReference>
<organism evidence="2 3">
    <name type="scientific">Rothia aeria</name>
    <dbReference type="NCBI Taxonomy" id="172042"/>
    <lineage>
        <taxon>Bacteria</taxon>
        <taxon>Bacillati</taxon>
        <taxon>Actinomycetota</taxon>
        <taxon>Actinomycetes</taxon>
        <taxon>Micrococcales</taxon>
        <taxon>Micrococcaceae</taxon>
        <taxon>Rothia</taxon>
    </lineage>
</organism>
<sequence length="102" mass="11400">MSLPLRTCIGCRDRDTQRNMLRIVRSCGGDGPTSQRILVDARRDMPGRGAWLHPSVQCLQQAVRRNAFARAFKTVCGASQVQAFAEQLQQRLEAEERTAGPM</sequence>
<feature type="domain" description="YlxR" evidence="1">
    <location>
        <begin position="6"/>
        <end position="87"/>
    </location>
</feature>
<reference evidence="2 3" key="1">
    <citation type="submission" date="2018-12" db="EMBL/GenBank/DDBJ databases">
        <authorList>
            <consortium name="Pathogen Informatics"/>
        </authorList>
    </citation>
    <scope>NUCLEOTIDE SEQUENCE [LARGE SCALE GENOMIC DNA]</scope>
    <source>
        <strain evidence="2 3">NCTC10207</strain>
    </source>
</reference>
<evidence type="ECO:0000313" key="2">
    <source>
        <dbReference type="EMBL" id="VEI22567.1"/>
    </source>
</evidence>
<name>A0A7Z9A1X2_9MICC</name>
<dbReference type="InterPro" id="IPR037465">
    <property type="entry name" value="YlxR"/>
</dbReference>
<dbReference type="InterPro" id="IPR035931">
    <property type="entry name" value="YlxR-like_sf"/>
</dbReference>
<dbReference type="Gene3D" id="3.30.1230.10">
    <property type="entry name" value="YlxR-like"/>
    <property type="match status" value="1"/>
</dbReference>
<dbReference type="Proteomes" id="UP000282386">
    <property type="component" value="Chromosome"/>
</dbReference>
<dbReference type="EMBL" id="LR134479">
    <property type="protein sequence ID" value="VEI22567.1"/>
    <property type="molecule type" value="Genomic_DNA"/>
</dbReference>
<dbReference type="RefSeq" id="WP_052029760.1">
    <property type="nucleotide sequence ID" value="NZ_CAJPQC010000022.1"/>
</dbReference>
<proteinExistence type="predicted"/>
<dbReference type="PANTHER" id="PTHR34215">
    <property type="entry name" value="BLL0784 PROTEIN"/>
    <property type="match status" value="1"/>
</dbReference>
<accession>A0A7Z9A1X2</accession>
<evidence type="ECO:0000259" key="1">
    <source>
        <dbReference type="Pfam" id="PF04296"/>
    </source>
</evidence>
<dbReference type="GeneID" id="93861253"/>